<dbReference type="SUPFAM" id="SSF52172">
    <property type="entry name" value="CheY-like"/>
    <property type="match status" value="1"/>
</dbReference>
<evidence type="ECO:0000256" key="1">
    <source>
        <dbReference type="ARBA" id="ARBA00022553"/>
    </source>
</evidence>
<dbReference type="EMBL" id="JAAZQD010000003">
    <property type="protein sequence ID" value="NKZ39169.1"/>
    <property type="molecule type" value="Genomic_DNA"/>
</dbReference>
<comment type="caution">
    <text evidence="6">The sequence shown here is derived from an EMBL/GenBank/DDBJ whole genome shotgun (WGS) entry which is preliminary data.</text>
</comment>
<dbReference type="Gene3D" id="3.40.50.2300">
    <property type="match status" value="1"/>
</dbReference>
<gene>
    <name evidence="6" type="ORF">HF690_09430</name>
</gene>
<protein>
    <submittedName>
        <fullName evidence="6">Response regulator</fullName>
    </submittedName>
</protein>
<dbReference type="Pfam" id="PF00072">
    <property type="entry name" value="Response_reg"/>
    <property type="match status" value="1"/>
</dbReference>
<dbReference type="InterPro" id="IPR036641">
    <property type="entry name" value="HPT_dom_sf"/>
</dbReference>
<reference evidence="6 7" key="1">
    <citation type="journal article" date="2017" name="Int. J. Syst. Evol. Microbiol.">
        <title>Oleiagrimonas citrea sp. nov., a marine bacterium isolated from tidal flat sediment and emended description of the genus Oleiagrimonas Fang et al. 2015 and Oleiagrimonas soli.</title>
        <authorList>
            <person name="Yang S.H."/>
            <person name="Seo H.S."/>
            <person name="Seong C.N."/>
            <person name="Kwon K.K."/>
        </authorList>
    </citation>
    <scope>NUCLEOTIDE SEQUENCE [LARGE SCALE GENOMIC DNA]</scope>
    <source>
        <strain evidence="6 7">MEBiC09124</strain>
    </source>
</reference>
<dbReference type="SUPFAM" id="SSF47226">
    <property type="entry name" value="Histidine-containing phosphotransfer domain, HPT domain"/>
    <property type="match status" value="1"/>
</dbReference>
<evidence type="ECO:0000259" key="5">
    <source>
        <dbReference type="PROSITE" id="PS50110"/>
    </source>
</evidence>
<keyword evidence="1 3" id="KW-0597">Phosphoprotein</keyword>
<dbReference type="InterPro" id="IPR001789">
    <property type="entry name" value="Sig_transdc_resp-reg_receiver"/>
</dbReference>
<dbReference type="Gene3D" id="1.20.120.160">
    <property type="entry name" value="HPT domain"/>
    <property type="match status" value="1"/>
</dbReference>
<evidence type="ECO:0000313" key="7">
    <source>
        <dbReference type="Proteomes" id="UP000541636"/>
    </source>
</evidence>
<feature type="domain" description="Response regulatory" evidence="5">
    <location>
        <begin position="13"/>
        <end position="131"/>
    </location>
</feature>
<accession>A0A846ZNR5</accession>
<keyword evidence="4" id="KW-0175">Coiled coil</keyword>
<feature type="modified residue" description="4-aspartylphosphate" evidence="3">
    <location>
        <position position="62"/>
    </location>
</feature>
<keyword evidence="7" id="KW-1185">Reference proteome</keyword>
<dbReference type="GO" id="GO:0004672">
    <property type="term" value="F:protein kinase activity"/>
    <property type="evidence" value="ECO:0007669"/>
    <property type="project" value="UniProtKB-ARBA"/>
</dbReference>
<dbReference type="Proteomes" id="UP000541636">
    <property type="component" value="Unassembled WGS sequence"/>
</dbReference>
<evidence type="ECO:0000313" key="6">
    <source>
        <dbReference type="EMBL" id="NKZ39169.1"/>
    </source>
</evidence>
<sequence length="241" mass="25953">MPDVNEATASPACVLLAEDDPVSALFMAEAMRGLGLDVESCADGTQALSCARERRYDLLMLDCRLPGHGAREILDALSSETTSASHGVPAIASSAEVTPDMERELRASGFREVLRKPLQVHELEQAVQALLPHAPPLLDETAALDASGDAHTLQALRGLFRKELETLSAQLDALIQERGALNERLHRLRASCGFCGALPLARACEQLSSATPERRDAALEHFRERLAGTLLALQERAPSSD</sequence>
<dbReference type="InterPro" id="IPR011006">
    <property type="entry name" value="CheY-like_superfamily"/>
</dbReference>
<name>A0A846ZNR5_9GAMM</name>
<organism evidence="6 7">
    <name type="scientific">Oleiagrimonas citrea</name>
    <dbReference type="NCBI Taxonomy" id="1665687"/>
    <lineage>
        <taxon>Bacteria</taxon>
        <taxon>Pseudomonadati</taxon>
        <taxon>Pseudomonadota</taxon>
        <taxon>Gammaproteobacteria</taxon>
        <taxon>Lysobacterales</taxon>
        <taxon>Rhodanobacteraceae</taxon>
        <taxon>Oleiagrimonas</taxon>
    </lineage>
</organism>
<dbReference type="InterPro" id="IPR008207">
    <property type="entry name" value="Sig_transdc_His_kin_Hpt_dom"/>
</dbReference>
<proteinExistence type="predicted"/>
<dbReference type="CDD" id="cd17546">
    <property type="entry name" value="REC_hyHK_CKI1_RcsC-like"/>
    <property type="match status" value="1"/>
</dbReference>
<dbReference type="RefSeq" id="WP_113064803.1">
    <property type="nucleotide sequence ID" value="NZ_JAAZQD010000003.1"/>
</dbReference>
<dbReference type="PANTHER" id="PTHR44591:SF21">
    <property type="entry name" value="TWO-COMPONENT RESPONSE REGULATOR"/>
    <property type="match status" value="1"/>
</dbReference>
<dbReference type="SMART" id="SM00448">
    <property type="entry name" value="REC"/>
    <property type="match status" value="1"/>
</dbReference>
<dbReference type="AlphaFoldDB" id="A0A846ZNR5"/>
<dbReference type="GO" id="GO:0000160">
    <property type="term" value="P:phosphorelay signal transduction system"/>
    <property type="evidence" value="ECO:0007669"/>
    <property type="project" value="UniProtKB-KW"/>
</dbReference>
<feature type="coiled-coil region" evidence="4">
    <location>
        <begin position="157"/>
        <end position="191"/>
    </location>
</feature>
<evidence type="ECO:0000256" key="2">
    <source>
        <dbReference type="ARBA" id="ARBA00023012"/>
    </source>
</evidence>
<keyword evidence="2" id="KW-0902">Two-component regulatory system</keyword>
<evidence type="ECO:0000256" key="3">
    <source>
        <dbReference type="PROSITE-ProRule" id="PRU00169"/>
    </source>
</evidence>
<dbReference type="PANTHER" id="PTHR44591">
    <property type="entry name" value="STRESS RESPONSE REGULATOR PROTEIN 1"/>
    <property type="match status" value="1"/>
</dbReference>
<dbReference type="PROSITE" id="PS50110">
    <property type="entry name" value="RESPONSE_REGULATORY"/>
    <property type="match status" value="1"/>
</dbReference>
<dbReference type="Pfam" id="PF01627">
    <property type="entry name" value="Hpt"/>
    <property type="match status" value="1"/>
</dbReference>
<evidence type="ECO:0000256" key="4">
    <source>
        <dbReference type="SAM" id="Coils"/>
    </source>
</evidence>
<dbReference type="InterPro" id="IPR050595">
    <property type="entry name" value="Bact_response_regulator"/>
</dbReference>